<dbReference type="EMBL" id="QQAX01000008">
    <property type="protein sequence ID" value="RDI44826.1"/>
    <property type="molecule type" value="Genomic_DNA"/>
</dbReference>
<evidence type="ECO:0000259" key="1">
    <source>
        <dbReference type="PROSITE" id="PS50011"/>
    </source>
</evidence>
<dbReference type="InterPro" id="IPR008271">
    <property type="entry name" value="Ser/Thr_kinase_AS"/>
</dbReference>
<dbReference type="GO" id="GO:0004674">
    <property type="term" value="F:protein serine/threonine kinase activity"/>
    <property type="evidence" value="ECO:0007669"/>
    <property type="project" value="UniProtKB-KW"/>
</dbReference>
<evidence type="ECO:0000313" key="2">
    <source>
        <dbReference type="EMBL" id="RDI44826.1"/>
    </source>
</evidence>
<keyword evidence="3" id="KW-1185">Reference proteome</keyword>
<dbReference type="RefSeq" id="WP_114834170.1">
    <property type="nucleotide sequence ID" value="NZ_LR699114.1"/>
</dbReference>
<dbReference type="SMART" id="SM00220">
    <property type="entry name" value="S_TKc"/>
    <property type="match status" value="1"/>
</dbReference>
<dbReference type="PROSITE" id="PS00108">
    <property type="entry name" value="PROTEIN_KINASE_ST"/>
    <property type="match status" value="1"/>
</dbReference>
<dbReference type="Proteomes" id="UP000254720">
    <property type="component" value="Unassembled WGS sequence"/>
</dbReference>
<proteinExistence type="predicted"/>
<dbReference type="PROSITE" id="PS50011">
    <property type="entry name" value="PROTEIN_KINASE_DOM"/>
    <property type="match status" value="1"/>
</dbReference>
<keyword evidence="2" id="KW-0418">Kinase</keyword>
<name>A0A370GNH3_9COXI</name>
<dbReference type="SUPFAM" id="SSF56112">
    <property type="entry name" value="Protein kinase-like (PK-like)"/>
    <property type="match status" value="1"/>
</dbReference>
<accession>A0A370GNH3</accession>
<comment type="caution">
    <text evidence="2">The sequence shown here is derived from an EMBL/GenBank/DDBJ whole genome shotgun (WGS) entry which is preliminary data.</text>
</comment>
<protein>
    <submittedName>
        <fullName evidence="2">Serine/threonine protein kinase</fullName>
    </submittedName>
</protein>
<dbReference type="PANTHER" id="PTHR44167:SF24">
    <property type="entry name" value="SERINE_THREONINE-PROTEIN KINASE CHK2"/>
    <property type="match status" value="1"/>
</dbReference>
<organism evidence="2 3">
    <name type="scientific">Aquicella lusitana</name>
    <dbReference type="NCBI Taxonomy" id="254246"/>
    <lineage>
        <taxon>Bacteria</taxon>
        <taxon>Pseudomonadati</taxon>
        <taxon>Pseudomonadota</taxon>
        <taxon>Gammaproteobacteria</taxon>
        <taxon>Legionellales</taxon>
        <taxon>Coxiellaceae</taxon>
        <taxon>Aquicella</taxon>
    </lineage>
</organism>
<keyword evidence="2" id="KW-0808">Transferase</keyword>
<dbReference type="InterPro" id="IPR000719">
    <property type="entry name" value="Prot_kinase_dom"/>
</dbReference>
<dbReference type="InterPro" id="IPR011009">
    <property type="entry name" value="Kinase-like_dom_sf"/>
</dbReference>
<feature type="domain" description="Protein kinase" evidence="1">
    <location>
        <begin position="76"/>
        <end position="358"/>
    </location>
</feature>
<keyword evidence="2" id="KW-0723">Serine/threonine-protein kinase</keyword>
<dbReference type="OrthoDB" id="4103069at2"/>
<gene>
    <name evidence="2" type="ORF">C8D86_10880</name>
</gene>
<evidence type="ECO:0000313" key="3">
    <source>
        <dbReference type="Proteomes" id="UP000254720"/>
    </source>
</evidence>
<dbReference type="GO" id="GO:0005524">
    <property type="term" value="F:ATP binding"/>
    <property type="evidence" value="ECO:0007669"/>
    <property type="project" value="InterPro"/>
</dbReference>
<sequence length="669" mass="76371">MPIQLKIETNKDIDNKTGQILRKLLQENDQFLFVGETYNITLPDPENKNTHVTYAVQVSDDIYLRKNKKNEDRYVVRTSEKVGEEGAQGVVVREGTQVPQPDGSFKYKSQTRFTKAQRVMKVERVGGHSDMILTKEANRRYEILSRAKGLNFRKPQVVSNGKGKTINTSMQYIRGHNLHDIINAIGRYNFSPTPEFCLALTEKFLAALQVLVSSGVIHRDIKPLNTMVSHSSYEQQVVVDLIKIIDLDSAKLVSDRRIDPDFKIFTPGYAAPETLDGYSDERSDIFSAGRTLREFWSTVANALGGKFDGNPDQEILGVLFYEKILPLLKEMDHKNYEKRIDKVETALERVNQIADLYYAKKAARDNNMAEAKTLEAITSARYLAINTSKRLDMIAGAMQKDISSSKFYKNMDGFLASIRVEIDKAISETQYDFATARFLDVIDIKAIKFCKDGAEAKQKVAAIIEEFQSNKENLIKLADLVEGPEAKSEVKYYLGKLTKCTTLDMIYQFNQFYKEEFPSFKKIIESEIKTKTEAKEDKAKSTQLKILMLQSIDEVKNVYEMMLQAEFKDNVRHERGLGFSALQSFGLTKDWSKVGLTTSWCKTIDILQRKTFEIMKKQLLDGQNVDQKDVDICKNILKQPSGRVMNANNCAAEFDKFLEQHKVQSKRMQ</sequence>
<dbReference type="Pfam" id="PF00069">
    <property type="entry name" value="Pkinase"/>
    <property type="match status" value="1"/>
</dbReference>
<dbReference type="AlphaFoldDB" id="A0A370GNH3"/>
<reference evidence="2 3" key="1">
    <citation type="submission" date="2018-07" db="EMBL/GenBank/DDBJ databases">
        <title>Genomic Encyclopedia of Type Strains, Phase IV (KMG-IV): sequencing the most valuable type-strain genomes for metagenomic binning, comparative biology and taxonomic classification.</title>
        <authorList>
            <person name="Goeker M."/>
        </authorList>
    </citation>
    <scope>NUCLEOTIDE SEQUENCE [LARGE SCALE GENOMIC DNA]</scope>
    <source>
        <strain evidence="2 3">DSM 16500</strain>
    </source>
</reference>
<dbReference type="Gene3D" id="1.10.510.10">
    <property type="entry name" value="Transferase(Phosphotransferase) domain 1"/>
    <property type="match status" value="1"/>
</dbReference>
<dbReference type="PANTHER" id="PTHR44167">
    <property type="entry name" value="OVARIAN-SPECIFIC SERINE/THREONINE-PROTEIN KINASE LOK-RELATED"/>
    <property type="match status" value="1"/>
</dbReference>